<dbReference type="Proteomes" id="UP000557749">
    <property type="component" value="Unassembled WGS sequence"/>
</dbReference>
<dbReference type="GO" id="GO:0046872">
    <property type="term" value="F:metal ion binding"/>
    <property type="evidence" value="ECO:0007669"/>
    <property type="project" value="UniProtKB-KW"/>
</dbReference>
<evidence type="ECO:0000313" key="5">
    <source>
        <dbReference type="Proteomes" id="UP000557749"/>
    </source>
</evidence>
<dbReference type="InterPro" id="IPR029044">
    <property type="entry name" value="Nucleotide-diphossugar_trans"/>
</dbReference>
<gene>
    <name evidence="4" type="ORF">H2Y57_01560</name>
</gene>
<name>A0AAW3SS43_9GAMM</name>
<keyword evidence="1" id="KW-0328">Glycosyltransferase</keyword>
<reference evidence="4 5" key="1">
    <citation type="submission" date="2020-07" db="EMBL/GenBank/DDBJ databases">
        <title>Characterization of Pectobacterium aroidearum strains causing soft rot on Amorphophallus konjac.</title>
        <authorList>
            <person name="Xie H."/>
        </authorList>
    </citation>
    <scope>NUCLEOTIDE SEQUENCE [LARGE SCALE GENOMIC DNA]</scope>
    <source>
        <strain evidence="4 5">MY7</strain>
    </source>
</reference>
<dbReference type="PANTHER" id="PTHR13778">
    <property type="entry name" value="GLYCOSYLTRANSFERASE 8 DOMAIN-CONTAINING PROTEIN"/>
    <property type="match status" value="1"/>
</dbReference>
<dbReference type="GeneID" id="67793680"/>
<dbReference type="GO" id="GO:0016757">
    <property type="term" value="F:glycosyltransferase activity"/>
    <property type="evidence" value="ECO:0007669"/>
    <property type="project" value="UniProtKB-KW"/>
</dbReference>
<dbReference type="InterPro" id="IPR002495">
    <property type="entry name" value="Glyco_trans_8"/>
</dbReference>
<dbReference type="SUPFAM" id="SSF53448">
    <property type="entry name" value="Nucleotide-diphospho-sugar transferases"/>
    <property type="match status" value="1"/>
</dbReference>
<dbReference type="PANTHER" id="PTHR13778:SF47">
    <property type="entry name" value="LIPOPOLYSACCHARIDE 1,3-GALACTOSYLTRANSFERASE"/>
    <property type="match status" value="1"/>
</dbReference>
<proteinExistence type="predicted"/>
<evidence type="ECO:0000256" key="3">
    <source>
        <dbReference type="ARBA" id="ARBA00022723"/>
    </source>
</evidence>
<evidence type="ECO:0000256" key="1">
    <source>
        <dbReference type="ARBA" id="ARBA00022676"/>
    </source>
</evidence>
<evidence type="ECO:0000256" key="2">
    <source>
        <dbReference type="ARBA" id="ARBA00022679"/>
    </source>
</evidence>
<keyword evidence="3" id="KW-0479">Metal-binding</keyword>
<dbReference type="InterPro" id="IPR050748">
    <property type="entry name" value="Glycosyltrans_8_dom-fam"/>
</dbReference>
<dbReference type="EMBL" id="JACERJ010000001">
    <property type="protein sequence ID" value="MBA5202393.1"/>
    <property type="molecule type" value="Genomic_DNA"/>
</dbReference>
<protein>
    <submittedName>
        <fullName evidence="4">Glycosyl transferase</fullName>
    </submittedName>
</protein>
<comment type="caution">
    <text evidence="4">The sequence shown here is derived from an EMBL/GenBank/DDBJ whole genome shotgun (WGS) entry which is preliminary data.</text>
</comment>
<dbReference type="RefSeq" id="WP_181844304.1">
    <property type="nucleotide sequence ID" value="NZ_CP065044.1"/>
</dbReference>
<evidence type="ECO:0000313" key="4">
    <source>
        <dbReference type="EMBL" id="MBA5202393.1"/>
    </source>
</evidence>
<keyword evidence="2 4" id="KW-0808">Transferase</keyword>
<organism evidence="4 5">
    <name type="scientific">Pectobacterium aroidearum</name>
    <dbReference type="NCBI Taxonomy" id="1201031"/>
    <lineage>
        <taxon>Bacteria</taxon>
        <taxon>Pseudomonadati</taxon>
        <taxon>Pseudomonadota</taxon>
        <taxon>Gammaproteobacteria</taxon>
        <taxon>Enterobacterales</taxon>
        <taxon>Pectobacteriaceae</taxon>
        <taxon>Pectobacterium</taxon>
    </lineage>
</organism>
<dbReference type="AlphaFoldDB" id="A0AAW3SS43"/>
<accession>A0AAW3SS43</accession>
<sequence length="610" mass="69527">MDQKGQDLLIPHDSLLPHPPEHIRIEPAIHPVKEFYSITQPVQDIHSEVFKTLLNRHDAKEVIEIIRQRMPELTLAHVSAHYLQLCLMYGADRGVANLFQKIRMRYNRSTHHNLVNVATRLINNSFMNEANTIILHLSEFASRHPAQRILRLKYLFALEQLDELSEMFKDIPLRDYQTSDELIALRVKYDCVMGNPSAGLEWLIALAPLDTLPPRLLQWAVDCMTTLERYEEAVPLLEAWFSLDFSYRRDTKRVLRVAEKTGETPRLVLAIERLHGWFTCPDLVRLRTTLLQAYSPPHPVQISETSPTVNGPTCGDAALQPTKPLSEYAIFFCTDADFSLPAVVALTSLAMSIGGANNLPDIYIFVPPEIRPLWERIAERFTSAFPIITLRIVSTLQMDLDEVRAQFGFYNVGETLSTTTYTRFYASRYLHYLGVTRALYLDSDIVILHSPLSLLYEDMQGFPLAARTDRNTPLIKRAIRLHRIANERYFNAGVILFDLTHPAMISTINTAITYSKQGNSPLLFLDQCALNKAISGLYLALDERYNRFMPPSSATQVIEDNTVIMHFIETPKPWQAGYAGQGLTIWGEYQRHAIRIIGDEIFCSSPVCPS</sequence>
<dbReference type="Pfam" id="PF01501">
    <property type="entry name" value="Glyco_transf_8"/>
    <property type="match status" value="1"/>
</dbReference>
<dbReference type="Gene3D" id="3.90.550.10">
    <property type="entry name" value="Spore Coat Polysaccharide Biosynthesis Protein SpsA, Chain A"/>
    <property type="match status" value="1"/>
</dbReference>